<keyword evidence="2" id="KW-1185">Reference proteome</keyword>
<evidence type="ECO:0000313" key="1">
    <source>
        <dbReference type="EMBL" id="KAH7850547.1"/>
    </source>
</evidence>
<evidence type="ECO:0000313" key="2">
    <source>
        <dbReference type="Proteomes" id="UP000828048"/>
    </source>
</evidence>
<accession>A0ACB7YAK8</accession>
<dbReference type="Proteomes" id="UP000828048">
    <property type="component" value="Chromosome 7"/>
</dbReference>
<proteinExistence type="predicted"/>
<gene>
    <name evidence="1" type="ORF">Vadar_034713</name>
</gene>
<sequence length="440" mass="49484">MILSWRRPRACRRASKVTLSEGLSSETELSVPTLFRCPISLDLMKDPVTLSSGITYDRENIERWIESDNQTCPVTNQVLGSFEQIPNHTIRRMIQDWCVEHRSLGIERIPTPRIPVTSREVSEICSRILAATQLGDHKKCQELVEKLKVRGRESERNKRCIVENGAGYVLSVSFEFFASVSIEAHKSLLEKILSVLTWMFPLGAEGRSVLGSSSSLRCMAWFLEGEDLSARQNAVVALKEVLSSDQKHVSLFAEIDGVEESLVRLIKEQICPTATKAALMVIYHMISPSNISERITSRFVELGLVSFVLEILVGGERGITEKALGVLDSICNWEKGIESARDHALTMPVLVKKILRVSNFATDISVSVIWKLCRSENGGDQQIEAVQLGAFNKMLMVLQIGCGEKTKEKATELLKLLNQYRDRLECFDSSMDFKYVRRSL</sequence>
<dbReference type="EMBL" id="CM037157">
    <property type="protein sequence ID" value="KAH7850547.1"/>
    <property type="molecule type" value="Genomic_DNA"/>
</dbReference>
<reference evidence="1 2" key="1">
    <citation type="journal article" date="2021" name="Hortic Res">
        <title>High-quality reference genome and annotation aids understanding of berry development for evergreen blueberry (Vaccinium darrowii).</title>
        <authorList>
            <person name="Yu J."/>
            <person name="Hulse-Kemp A.M."/>
            <person name="Babiker E."/>
            <person name="Staton M."/>
        </authorList>
    </citation>
    <scope>NUCLEOTIDE SEQUENCE [LARGE SCALE GENOMIC DNA]</scope>
    <source>
        <strain evidence="2">cv. NJ 8807/NJ 8810</strain>
        <tissue evidence="1">Young leaf</tissue>
    </source>
</reference>
<protein>
    <submittedName>
        <fullName evidence="1">Uncharacterized protein</fullName>
    </submittedName>
</protein>
<comment type="caution">
    <text evidence="1">The sequence shown here is derived from an EMBL/GenBank/DDBJ whole genome shotgun (WGS) entry which is preliminary data.</text>
</comment>
<organism evidence="1 2">
    <name type="scientific">Vaccinium darrowii</name>
    <dbReference type="NCBI Taxonomy" id="229202"/>
    <lineage>
        <taxon>Eukaryota</taxon>
        <taxon>Viridiplantae</taxon>
        <taxon>Streptophyta</taxon>
        <taxon>Embryophyta</taxon>
        <taxon>Tracheophyta</taxon>
        <taxon>Spermatophyta</taxon>
        <taxon>Magnoliopsida</taxon>
        <taxon>eudicotyledons</taxon>
        <taxon>Gunneridae</taxon>
        <taxon>Pentapetalae</taxon>
        <taxon>asterids</taxon>
        <taxon>Ericales</taxon>
        <taxon>Ericaceae</taxon>
        <taxon>Vaccinioideae</taxon>
        <taxon>Vaccinieae</taxon>
        <taxon>Vaccinium</taxon>
    </lineage>
</organism>
<name>A0ACB7YAK8_9ERIC</name>